<sequence>MADKSQPDPRLGQVVYVLRGRDAGQYAVVVGKIDPKFVLLADGYKRKFDTAKKKNIRHVRFQDFVSEEVERSLHEQGRVTNAKLRYALQQFLSTHPRAEEKGE</sequence>
<dbReference type="Gene3D" id="2.30.30.30">
    <property type="match status" value="1"/>
</dbReference>
<keyword evidence="1" id="KW-0689">Ribosomal protein</keyword>
<feature type="domain" description="KOW" evidence="3">
    <location>
        <begin position="12"/>
        <end position="37"/>
    </location>
</feature>
<accession>A0A1U9K3E3</accession>
<dbReference type="InterPro" id="IPR041985">
    <property type="entry name" value="Ribosomal_eL14_KOW"/>
</dbReference>
<dbReference type="GO" id="GO:0005840">
    <property type="term" value="C:ribosome"/>
    <property type="evidence" value="ECO:0007669"/>
    <property type="project" value="UniProtKB-KW"/>
</dbReference>
<evidence type="ECO:0000313" key="5">
    <source>
        <dbReference type="Proteomes" id="UP000188603"/>
    </source>
</evidence>
<keyword evidence="2" id="KW-0687">Ribonucleoprotein</keyword>
<dbReference type="STRING" id="1471761.B0W44_00795"/>
<dbReference type="Pfam" id="PF00467">
    <property type="entry name" value="KOW"/>
    <property type="match status" value="1"/>
</dbReference>
<keyword evidence="5" id="KW-1185">Reference proteome</keyword>
<dbReference type="InterPro" id="IPR008991">
    <property type="entry name" value="Translation_prot_SH3-like_sf"/>
</dbReference>
<reference evidence="4 5" key="1">
    <citation type="journal article" date="2015" name="Int. J. Syst. Evol. Microbiol.">
        <title>Novibacillus thermophilus gen. nov., sp. nov., a Gram-staining-negative and moderately thermophilic member of the family Thermoactinomycetaceae.</title>
        <authorList>
            <person name="Yang G."/>
            <person name="Chen J."/>
            <person name="Zhou S."/>
        </authorList>
    </citation>
    <scope>NUCLEOTIDE SEQUENCE [LARGE SCALE GENOMIC DNA]</scope>
    <source>
        <strain evidence="4 5">SG-1</strain>
    </source>
</reference>
<dbReference type="EMBL" id="CP019699">
    <property type="protein sequence ID" value="AQS54550.1"/>
    <property type="molecule type" value="Genomic_DNA"/>
</dbReference>
<dbReference type="InterPro" id="IPR005824">
    <property type="entry name" value="KOW"/>
</dbReference>
<dbReference type="RefSeq" id="WP_077718368.1">
    <property type="nucleotide sequence ID" value="NZ_CP019699.1"/>
</dbReference>
<protein>
    <recommendedName>
        <fullName evidence="3">KOW domain-containing protein</fullName>
    </recommendedName>
</protein>
<dbReference type="SUPFAM" id="SSF50104">
    <property type="entry name" value="Translation proteins SH3-like domain"/>
    <property type="match status" value="1"/>
</dbReference>
<organism evidence="4 5">
    <name type="scientific">Novibacillus thermophilus</name>
    <dbReference type="NCBI Taxonomy" id="1471761"/>
    <lineage>
        <taxon>Bacteria</taxon>
        <taxon>Bacillati</taxon>
        <taxon>Bacillota</taxon>
        <taxon>Bacilli</taxon>
        <taxon>Bacillales</taxon>
        <taxon>Thermoactinomycetaceae</taxon>
        <taxon>Novibacillus</taxon>
    </lineage>
</organism>
<dbReference type="OrthoDB" id="5244at2"/>
<name>A0A1U9K3E3_9BACL</name>
<dbReference type="KEGG" id="ntr:B0W44_00795"/>
<evidence type="ECO:0000256" key="2">
    <source>
        <dbReference type="ARBA" id="ARBA00023274"/>
    </source>
</evidence>
<gene>
    <name evidence="4" type="ORF">B0W44_00795</name>
</gene>
<evidence type="ECO:0000259" key="3">
    <source>
        <dbReference type="Pfam" id="PF00467"/>
    </source>
</evidence>
<evidence type="ECO:0000256" key="1">
    <source>
        <dbReference type="ARBA" id="ARBA00022980"/>
    </source>
</evidence>
<dbReference type="GO" id="GO:1990904">
    <property type="term" value="C:ribonucleoprotein complex"/>
    <property type="evidence" value="ECO:0007669"/>
    <property type="project" value="UniProtKB-KW"/>
</dbReference>
<dbReference type="CDD" id="cd06088">
    <property type="entry name" value="KOW_RPL14"/>
    <property type="match status" value="1"/>
</dbReference>
<proteinExistence type="predicted"/>
<dbReference type="AlphaFoldDB" id="A0A1U9K3E3"/>
<evidence type="ECO:0000313" key="4">
    <source>
        <dbReference type="EMBL" id="AQS54550.1"/>
    </source>
</evidence>
<dbReference type="InterPro" id="IPR014722">
    <property type="entry name" value="Rib_uL2_dom2"/>
</dbReference>
<dbReference type="Proteomes" id="UP000188603">
    <property type="component" value="Chromosome"/>
</dbReference>